<dbReference type="GeneID" id="93735861"/>
<dbReference type="Proteomes" id="UP000042738">
    <property type="component" value="Chromosome"/>
</dbReference>
<reference evidence="1 2" key="1">
    <citation type="journal article" date="2014" name="Genome Announc.">
        <title>Whole-Genome Sequence of Serratia symbiotica Strain CWBI-2.3T, a Free-Living Symbiont of the Black Bean Aphid Aphis fabae.</title>
        <authorList>
            <person name="Foray V."/>
            <person name="Grigorescu A.S."/>
            <person name="Sabri A."/>
            <person name="Haubruge E."/>
            <person name="Lognay G."/>
            <person name="Francis F."/>
            <person name="Fauconnier M.L."/>
            <person name="Hance T."/>
            <person name="Thonart P."/>
        </authorList>
    </citation>
    <scope>NUCLEOTIDE SEQUENCE [LARGE SCALE GENOMIC DNA]</scope>
    <source>
        <strain evidence="1">CWBI-2.3</strain>
    </source>
</reference>
<dbReference type="EMBL" id="CP050855">
    <property type="protein sequence ID" value="QLH62409.1"/>
    <property type="molecule type" value="Genomic_DNA"/>
</dbReference>
<accession>A0A068ZBR6</accession>
<dbReference type="AlphaFoldDB" id="A0A068ZBR6"/>
<sequence>MVMCSVTPQQEAASNLNEVKLGMGIEQAQLVGSLSHQAAGSGYLNSEAILGNKIQLLTGLLAAN</sequence>
<name>A0A068ZBR6_9GAMM</name>
<organism evidence="1 2">
    <name type="scientific">Serratia symbiotica</name>
    <dbReference type="NCBI Taxonomy" id="138074"/>
    <lineage>
        <taxon>Bacteria</taxon>
        <taxon>Pseudomonadati</taxon>
        <taxon>Pseudomonadota</taxon>
        <taxon>Gammaproteobacteria</taxon>
        <taxon>Enterobacterales</taxon>
        <taxon>Yersiniaceae</taxon>
        <taxon>Serratia</taxon>
    </lineage>
</organism>
<protein>
    <submittedName>
        <fullName evidence="1">Uncharacterized protein</fullName>
    </submittedName>
</protein>
<evidence type="ECO:0000313" key="1">
    <source>
        <dbReference type="EMBL" id="QLH62409.1"/>
    </source>
</evidence>
<evidence type="ECO:0000313" key="2">
    <source>
        <dbReference type="Proteomes" id="UP000042738"/>
    </source>
</evidence>
<dbReference type="RefSeq" id="WP_040266367.1">
    <property type="nucleotide sequence ID" value="NZ_CAXKXZ010000020.1"/>
</dbReference>
<gene>
    <name evidence="1" type="ORF">SYMBAF_04935</name>
</gene>
<proteinExistence type="predicted"/>